<feature type="non-terminal residue" evidence="2">
    <location>
        <position position="58"/>
    </location>
</feature>
<dbReference type="Proteomes" id="UP000681720">
    <property type="component" value="Unassembled WGS sequence"/>
</dbReference>
<evidence type="ECO:0000313" key="1">
    <source>
        <dbReference type="EMBL" id="CAF5021175.1"/>
    </source>
</evidence>
<accession>A0A8S3DME3</accession>
<comment type="caution">
    <text evidence="2">The sequence shown here is derived from an EMBL/GenBank/DDBJ whole genome shotgun (WGS) entry which is preliminary data.</text>
</comment>
<protein>
    <submittedName>
        <fullName evidence="2">Uncharacterized protein</fullName>
    </submittedName>
</protein>
<evidence type="ECO:0000313" key="3">
    <source>
        <dbReference type="Proteomes" id="UP000681720"/>
    </source>
</evidence>
<reference evidence="2" key="1">
    <citation type="submission" date="2021-02" db="EMBL/GenBank/DDBJ databases">
        <authorList>
            <person name="Nowell W R."/>
        </authorList>
    </citation>
    <scope>NUCLEOTIDE SEQUENCE</scope>
</reference>
<organism evidence="2 3">
    <name type="scientific">Rotaria magnacalcarata</name>
    <dbReference type="NCBI Taxonomy" id="392030"/>
    <lineage>
        <taxon>Eukaryota</taxon>
        <taxon>Metazoa</taxon>
        <taxon>Spiralia</taxon>
        <taxon>Gnathifera</taxon>
        <taxon>Rotifera</taxon>
        <taxon>Eurotatoria</taxon>
        <taxon>Bdelloidea</taxon>
        <taxon>Philodinida</taxon>
        <taxon>Philodinidae</taxon>
        <taxon>Rotaria</taxon>
    </lineage>
</organism>
<dbReference type="EMBL" id="CAJOBJ010215534">
    <property type="protein sequence ID" value="CAF5021175.1"/>
    <property type="molecule type" value="Genomic_DNA"/>
</dbReference>
<proteinExistence type="predicted"/>
<dbReference type="EMBL" id="CAJOBJ010217358">
    <property type="protein sequence ID" value="CAF5025217.1"/>
    <property type="molecule type" value="Genomic_DNA"/>
</dbReference>
<evidence type="ECO:0000313" key="2">
    <source>
        <dbReference type="EMBL" id="CAF5025217.1"/>
    </source>
</evidence>
<sequence>EMNAMVDDIERVLSNIAQQLKQYRFKPAHGHALGKTLGKINVDKNASHSESGLSSSKS</sequence>
<gene>
    <name evidence="1" type="ORF">GIL414_LOCUS58391</name>
    <name evidence="2" type="ORF">GIL414_LOCUS58594</name>
</gene>
<dbReference type="AlphaFoldDB" id="A0A8S3DME3"/>
<name>A0A8S3DME3_9BILA</name>
<feature type="non-terminal residue" evidence="2">
    <location>
        <position position="1"/>
    </location>
</feature>